<feature type="compositionally biased region" description="Low complexity" evidence="5">
    <location>
        <begin position="625"/>
        <end position="638"/>
    </location>
</feature>
<evidence type="ECO:0000256" key="5">
    <source>
        <dbReference type="SAM" id="MobiDB-lite"/>
    </source>
</evidence>
<dbReference type="Proteomes" id="UP000192578">
    <property type="component" value="Unassembled WGS sequence"/>
</dbReference>
<evidence type="ECO:0000256" key="4">
    <source>
        <dbReference type="SAM" id="Coils"/>
    </source>
</evidence>
<dbReference type="PANTHER" id="PTHR15751:SF12">
    <property type="entry name" value="TRAFFICKING KINESIN-BINDING PROTEIN MILT"/>
    <property type="match status" value="1"/>
</dbReference>
<feature type="region of interest" description="Disordered" evidence="5">
    <location>
        <begin position="348"/>
        <end position="418"/>
    </location>
</feature>
<organism evidence="7 8">
    <name type="scientific">Hypsibius exemplaris</name>
    <name type="common">Freshwater tardigrade</name>
    <dbReference type="NCBI Taxonomy" id="2072580"/>
    <lineage>
        <taxon>Eukaryota</taxon>
        <taxon>Metazoa</taxon>
        <taxon>Ecdysozoa</taxon>
        <taxon>Tardigrada</taxon>
        <taxon>Eutardigrada</taxon>
        <taxon>Parachela</taxon>
        <taxon>Hypsibioidea</taxon>
        <taxon>Hypsibiidae</taxon>
        <taxon>Hypsibius</taxon>
    </lineage>
</organism>
<dbReference type="GO" id="GO:0048311">
    <property type="term" value="P:mitochondrion distribution"/>
    <property type="evidence" value="ECO:0007669"/>
    <property type="project" value="TreeGrafter"/>
</dbReference>
<feature type="compositionally biased region" description="Polar residues" evidence="5">
    <location>
        <begin position="660"/>
        <end position="676"/>
    </location>
</feature>
<proteinExistence type="predicted"/>
<evidence type="ECO:0000313" key="8">
    <source>
        <dbReference type="Proteomes" id="UP000192578"/>
    </source>
</evidence>
<dbReference type="EMBL" id="MTYJ01000150">
    <property type="protein sequence ID" value="OQV12226.1"/>
    <property type="molecule type" value="Genomic_DNA"/>
</dbReference>
<keyword evidence="8" id="KW-1185">Reference proteome</keyword>
<dbReference type="GO" id="GO:0031410">
    <property type="term" value="C:cytoplasmic vesicle"/>
    <property type="evidence" value="ECO:0007669"/>
    <property type="project" value="TreeGrafter"/>
</dbReference>
<keyword evidence="3" id="KW-0496">Mitochondrion</keyword>
<evidence type="ECO:0000256" key="3">
    <source>
        <dbReference type="ARBA" id="ARBA00023128"/>
    </source>
</evidence>
<dbReference type="InterPro" id="IPR051946">
    <property type="entry name" value="Intracell_Traff-Reg"/>
</dbReference>
<dbReference type="GO" id="GO:0005739">
    <property type="term" value="C:mitochondrion"/>
    <property type="evidence" value="ECO:0007669"/>
    <property type="project" value="UniProtKB-SubCell"/>
</dbReference>
<evidence type="ECO:0000256" key="1">
    <source>
        <dbReference type="ARBA" id="ARBA00004173"/>
    </source>
</evidence>
<dbReference type="OrthoDB" id="10067624at2759"/>
<dbReference type="InterPro" id="IPR006933">
    <property type="entry name" value="HAP1_N"/>
</dbReference>
<keyword evidence="2 4" id="KW-0175">Coiled coil</keyword>
<dbReference type="AlphaFoldDB" id="A0A1W0WAH5"/>
<evidence type="ECO:0000259" key="6">
    <source>
        <dbReference type="SMART" id="SM01424"/>
    </source>
</evidence>
<accession>A0A1W0WAH5</accession>
<evidence type="ECO:0000256" key="2">
    <source>
        <dbReference type="ARBA" id="ARBA00023054"/>
    </source>
</evidence>
<dbReference type="SMART" id="SM01424">
    <property type="entry name" value="HAP1_N"/>
    <property type="match status" value="1"/>
</dbReference>
<evidence type="ECO:0000313" key="7">
    <source>
        <dbReference type="EMBL" id="OQV12226.1"/>
    </source>
</evidence>
<sequence length="698" mass="77089">MDHLQDIEFVGGAFYRTAAPPMSSTNPSSLADDLDGLKRLISEKEKDLELAARIGQSLLSKNRLLQVNHDELAQLFTITQDELTQLRHELSMNKEILRIYSLESSDYGADNLDCDPAVVSFKHVQMLQARIRFLEDENNRLRQEAKELSVEAADFETKETEVLHGCVKELGNKRALPPSDIPTEFASETHGRIQTLTENLRHKTDENTGLREEIEVLLSEMVELQDRVKKASRENEEIKESLDVYKENQNQLATELMGLQDKYDLLSRHAHGLEDDLRDLRRKDTYIQSWAEVTSSFAHVDSLAAELDHSLYHVYNSVESAEEEHHEDAYRKVMDMVRLVNVQRGQAQTIPTAVNPSSACITSSGSPRPSSRKPSPSSLGQPDVSDTSLGSYFANADLQPRPSADSPRTSTSHDEGICDRSMSSYEQFRNCATPDSAMSLGAASDTSFHHRPGYADVTDRLQLVKPMQGSEILRKWQQLATPQINGFLDARPGIYTAGQNAEADQIATEQVAARKEKGPSLDYPAATLSIPTPPKFTFAGSGKGRVSDPSSIFSISSLKLGRQPSVVPVFPRPFEPASSPGMNLAKLLNSGVPAAVEGVQLNSCDPLADLPNENADPARPRSRHTSGSLSSASRSPSPVHVPDTESRTPAAGLLFHQPFQKLNQRSSLMTPSQSLQRLAKKSSPVLRDSRRPVKKPVV</sequence>
<dbReference type="GO" id="GO:0047496">
    <property type="term" value="P:vesicle transport along microtubule"/>
    <property type="evidence" value="ECO:0007669"/>
    <property type="project" value="TreeGrafter"/>
</dbReference>
<feature type="coiled-coil region" evidence="4">
    <location>
        <begin position="193"/>
        <end position="283"/>
    </location>
</feature>
<feature type="compositionally biased region" description="Polar residues" evidence="5">
    <location>
        <begin position="348"/>
        <end position="362"/>
    </location>
</feature>
<dbReference type="PANTHER" id="PTHR15751">
    <property type="entry name" value="TRAFFICKING KINESIN-BINDING PROTEIN"/>
    <property type="match status" value="1"/>
</dbReference>
<reference evidence="8" key="1">
    <citation type="submission" date="2017-01" db="EMBL/GenBank/DDBJ databases">
        <title>Comparative genomics of anhydrobiosis in the tardigrade Hypsibius dujardini.</title>
        <authorList>
            <person name="Yoshida Y."/>
            <person name="Koutsovoulos G."/>
            <person name="Laetsch D."/>
            <person name="Stevens L."/>
            <person name="Kumar S."/>
            <person name="Horikawa D."/>
            <person name="Ishino K."/>
            <person name="Komine S."/>
            <person name="Tomita M."/>
            <person name="Blaxter M."/>
            <person name="Arakawa K."/>
        </authorList>
    </citation>
    <scope>NUCLEOTIDE SEQUENCE [LARGE SCALE GENOMIC DNA]</scope>
    <source>
        <strain evidence="8">Z151</strain>
    </source>
</reference>
<comment type="subcellular location">
    <subcellularLocation>
        <location evidence="1">Mitochondrion</location>
    </subcellularLocation>
</comment>
<feature type="domain" description="HAP1 N-terminal" evidence="6">
    <location>
        <begin position="1"/>
        <end position="283"/>
    </location>
</feature>
<dbReference type="Pfam" id="PF04849">
    <property type="entry name" value="HAP1_N"/>
    <property type="match status" value="1"/>
</dbReference>
<gene>
    <name evidence="7" type="ORF">BV898_13489</name>
</gene>
<feature type="region of interest" description="Disordered" evidence="5">
    <location>
        <begin position="607"/>
        <end position="698"/>
    </location>
</feature>
<dbReference type="GO" id="GO:0017022">
    <property type="term" value="F:myosin binding"/>
    <property type="evidence" value="ECO:0007669"/>
    <property type="project" value="TreeGrafter"/>
</dbReference>
<feature type="coiled-coil region" evidence="4">
    <location>
        <begin position="124"/>
        <end position="158"/>
    </location>
</feature>
<protein>
    <submittedName>
        <fullName evidence="7">Trafficking kinesin-binding protein 1</fullName>
    </submittedName>
</protein>
<dbReference type="GO" id="GO:0006605">
    <property type="term" value="P:protein targeting"/>
    <property type="evidence" value="ECO:0007669"/>
    <property type="project" value="TreeGrafter"/>
</dbReference>
<comment type="caution">
    <text evidence="7">The sequence shown here is derived from an EMBL/GenBank/DDBJ whole genome shotgun (WGS) entry which is preliminary data.</text>
</comment>
<name>A0A1W0WAH5_HYPEX</name>
<feature type="compositionally biased region" description="Low complexity" evidence="5">
    <location>
        <begin position="363"/>
        <end position="378"/>
    </location>
</feature>